<organism evidence="10 11">
    <name type="scientific">Microctonus aethiopoides</name>
    <dbReference type="NCBI Taxonomy" id="144406"/>
    <lineage>
        <taxon>Eukaryota</taxon>
        <taxon>Metazoa</taxon>
        <taxon>Ecdysozoa</taxon>
        <taxon>Arthropoda</taxon>
        <taxon>Hexapoda</taxon>
        <taxon>Insecta</taxon>
        <taxon>Pterygota</taxon>
        <taxon>Neoptera</taxon>
        <taxon>Endopterygota</taxon>
        <taxon>Hymenoptera</taxon>
        <taxon>Apocrita</taxon>
        <taxon>Ichneumonoidea</taxon>
        <taxon>Braconidae</taxon>
        <taxon>Euphorinae</taxon>
        <taxon>Microctonus</taxon>
    </lineage>
</organism>
<evidence type="ECO:0000259" key="9">
    <source>
        <dbReference type="PROSITE" id="PS50865"/>
    </source>
</evidence>
<evidence type="ECO:0000256" key="1">
    <source>
        <dbReference type="ARBA" id="ARBA00022603"/>
    </source>
</evidence>
<evidence type="ECO:0000256" key="4">
    <source>
        <dbReference type="ARBA" id="ARBA00022723"/>
    </source>
</evidence>
<feature type="domain" description="MYND-type" evidence="9">
    <location>
        <begin position="267"/>
        <end position="306"/>
    </location>
</feature>
<evidence type="ECO:0000256" key="7">
    <source>
        <dbReference type="PROSITE-ProRule" id="PRU00134"/>
    </source>
</evidence>
<evidence type="ECO:0000256" key="2">
    <source>
        <dbReference type="ARBA" id="ARBA00022679"/>
    </source>
</evidence>
<evidence type="ECO:0000256" key="3">
    <source>
        <dbReference type="ARBA" id="ARBA00022691"/>
    </source>
</evidence>
<reference evidence="10" key="2">
    <citation type="submission" date="2023-03" db="EMBL/GenBank/DDBJ databases">
        <authorList>
            <person name="Inwood S.N."/>
            <person name="Skelly J.G."/>
            <person name="Guhlin J."/>
            <person name="Harrop T.W.R."/>
            <person name="Goldson S.G."/>
            <person name="Dearden P.K."/>
        </authorList>
    </citation>
    <scope>NUCLEOTIDE SEQUENCE</scope>
    <source>
        <strain evidence="10">Irish</strain>
        <tissue evidence="10">Whole body</tissue>
    </source>
</reference>
<dbReference type="GO" id="GO:0032259">
    <property type="term" value="P:methylation"/>
    <property type="evidence" value="ECO:0007669"/>
    <property type="project" value="UniProtKB-KW"/>
</dbReference>
<dbReference type="GO" id="GO:0005737">
    <property type="term" value="C:cytoplasm"/>
    <property type="evidence" value="ECO:0007669"/>
    <property type="project" value="TreeGrafter"/>
</dbReference>
<dbReference type="GO" id="GO:0042826">
    <property type="term" value="F:histone deacetylase binding"/>
    <property type="evidence" value="ECO:0007669"/>
    <property type="project" value="TreeGrafter"/>
</dbReference>
<evidence type="ECO:0000256" key="6">
    <source>
        <dbReference type="ARBA" id="ARBA00022833"/>
    </source>
</evidence>
<keyword evidence="11" id="KW-1185">Reference proteome</keyword>
<dbReference type="InterPro" id="IPR052097">
    <property type="entry name" value="SET-MYND_domain_protein"/>
</dbReference>
<dbReference type="GO" id="GO:0008270">
    <property type="term" value="F:zinc ion binding"/>
    <property type="evidence" value="ECO:0007669"/>
    <property type="project" value="UniProtKB-KW"/>
</dbReference>
<dbReference type="GO" id="GO:0008757">
    <property type="term" value="F:S-adenosylmethionine-dependent methyltransferase activity"/>
    <property type="evidence" value="ECO:0007669"/>
    <property type="project" value="UniProtKB-ARBA"/>
</dbReference>
<reference evidence="10" key="1">
    <citation type="journal article" date="2023" name="bioRxiv">
        <title>Scaffold-level genome assemblies of two parasitoid biocontrol wasps reveal the parthenogenesis mechanism and an associated novel virus.</title>
        <authorList>
            <person name="Inwood S."/>
            <person name="Skelly J."/>
            <person name="Guhlin J."/>
            <person name="Harrop T."/>
            <person name="Goldson S."/>
            <person name="Dearden P."/>
        </authorList>
    </citation>
    <scope>NUCLEOTIDE SEQUENCE</scope>
    <source>
        <strain evidence="10">Irish</strain>
        <tissue evidence="10">Whole body</tissue>
    </source>
</reference>
<dbReference type="PROSITE" id="PS01360">
    <property type="entry name" value="ZF_MYND_1"/>
    <property type="match status" value="1"/>
</dbReference>
<comment type="caution">
    <text evidence="10">The sequence shown here is derived from an EMBL/GenBank/DDBJ whole genome shotgun (WGS) entry which is preliminary data.</text>
</comment>
<dbReference type="Gene3D" id="2.170.270.10">
    <property type="entry name" value="SET domain"/>
    <property type="match status" value="1"/>
</dbReference>
<accession>A0AA39F952</accession>
<dbReference type="GO" id="GO:0005634">
    <property type="term" value="C:nucleus"/>
    <property type="evidence" value="ECO:0007669"/>
    <property type="project" value="TreeGrafter"/>
</dbReference>
<dbReference type="Gene3D" id="1.10.220.160">
    <property type="match status" value="1"/>
</dbReference>
<evidence type="ECO:0000313" key="10">
    <source>
        <dbReference type="EMBL" id="KAK0165240.1"/>
    </source>
</evidence>
<evidence type="ECO:0000313" key="11">
    <source>
        <dbReference type="Proteomes" id="UP001168990"/>
    </source>
</evidence>
<keyword evidence="6" id="KW-0862">Zinc</keyword>
<evidence type="ECO:0000259" key="8">
    <source>
        <dbReference type="PROSITE" id="PS50280"/>
    </source>
</evidence>
<dbReference type="Gene3D" id="6.10.140.2220">
    <property type="match status" value="1"/>
</dbReference>
<dbReference type="PANTHER" id="PTHR46165:SF2">
    <property type="entry name" value="SET AND MYND DOMAIN-CONTAINING PROTEIN 4"/>
    <property type="match status" value="1"/>
</dbReference>
<keyword evidence="3" id="KW-0949">S-adenosyl-L-methionine</keyword>
<dbReference type="InterPro" id="IPR001214">
    <property type="entry name" value="SET_dom"/>
</dbReference>
<dbReference type="PROSITE" id="PS50865">
    <property type="entry name" value="ZF_MYND_2"/>
    <property type="match status" value="1"/>
</dbReference>
<proteinExistence type="predicted"/>
<dbReference type="Pfam" id="PF00856">
    <property type="entry name" value="SET"/>
    <property type="match status" value="1"/>
</dbReference>
<keyword evidence="5 7" id="KW-0863">Zinc-finger</keyword>
<feature type="domain" description="SET" evidence="8">
    <location>
        <begin position="222"/>
        <end position="501"/>
    </location>
</feature>
<dbReference type="PANTHER" id="PTHR46165">
    <property type="entry name" value="SET AND MYND DOMAIN-CONTAINING PROTEIN 4"/>
    <property type="match status" value="1"/>
</dbReference>
<name>A0AA39F952_9HYME</name>
<gene>
    <name evidence="10" type="ORF">PV328_003773</name>
</gene>
<keyword evidence="4" id="KW-0479">Metal-binding</keyword>
<dbReference type="InterPro" id="IPR002893">
    <property type="entry name" value="Znf_MYND"/>
</dbReference>
<dbReference type="PROSITE" id="PS50280">
    <property type="entry name" value="SET"/>
    <property type="match status" value="1"/>
</dbReference>
<keyword evidence="1" id="KW-0489">Methyltransferase</keyword>
<sequence>MNTIISQFKSKEQKLKKKPNSYVNKYLFLTNDEARVKCALRYLIQKKTRIPIAAALKDTKKGIRIVESANKKGESVSWITLHDLYTMGVLYALPKSDELARAYANRSGALYTGRLLKDAVLDITRAFDIGVPDDAKSKLYCRMAKCYLALDRKLSDRAKKTLDLAREYLDKIDNANRRAEMEQTINNARSNYTRSRPYPKFDYSRILPNIIDENPKIKRASNAIEIQYSEEFGRHIVATRDIEPGETLVVHQTYASTLWPGWMESYCWNCSKRVWAGVACNQCTNVIYCDLYCLHMAWAKHHEIECRIIASLKQNNRYFAQDLLALRLAVRTFIEAGDFSKLKKKIAEIEEEQDPLAKILDEDGVFDEKRFASYYTASRKTSSSFKNALRAVVMSYFLAKQTEIFSNRSATLDSLLNNKRFVSMSALILRYIEIIKTNNCNVNVNGDNNLQMSRGCIFNPLINYFNHSCDPTAYLIVAGELSSVVTLQGIKKGEQIFLCYSFPFLKLPQRHRRMLLSKYSITCKCLACKLDRGPDFKNLLLVHKMTPVPEKLRNDFILLATTYKDESVYYTPEFPGRELHLSVTLQMMKLCQELHTEYTKNFFSLKERLMNIYSCYGR</sequence>
<dbReference type="GO" id="GO:0008276">
    <property type="term" value="F:protein methyltransferase activity"/>
    <property type="evidence" value="ECO:0007669"/>
    <property type="project" value="UniProtKB-ARBA"/>
</dbReference>
<dbReference type="Proteomes" id="UP001168990">
    <property type="component" value="Unassembled WGS sequence"/>
</dbReference>
<protein>
    <submittedName>
        <fullName evidence="10">Uncharacterized protein</fullName>
    </submittedName>
</protein>
<dbReference type="SUPFAM" id="SSF82199">
    <property type="entry name" value="SET domain"/>
    <property type="match status" value="1"/>
</dbReference>
<dbReference type="GO" id="GO:0008170">
    <property type="term" value="F:N-methyltransferase activity"/>
    <property type="evidence" value="ECO:0007669"/>
    <property type="project" value="UniProtKB-ARBA"/>
</dbReference>
<evidence type="ECO:0000256" key="5">
    <source>
        <dbReference type="ARBA" id="ARBA00022771"/>
    </source>
</evidence>
<dbReference type="InterPro" id="IPR046341">
    <property type="entry name" value="SET_dom_sf"/>
</dbReference>
<keyword evidence="2" id="KW-0808">Transferase</keyword>
<dbReference type="AlphaFoldDB" id="A0AA39F952"/>
<dbReference type="EMBL" id="JAQQBS010001422">
    <property type="protein sequence ID" value="KAK0165240.1"/>
    <property type="molecule type" value="Genomic_DNA"/>
</dbReference>
<dbReference type="SUPFAM" id="SSF144232">
    <property type="entry name" value="HIT/MYND zinc finger-like"/>
    <property type="match status" value="1"/>
</dbReference>